<reference evidence="1" key="1">
    <citation type="journal article" date="2019" name="bioRxiv">
        <title>The Genome of the Zebra Mussel, Dreissena polymorpha: A Resource for Invasive Species Research.</title>
        <authorList>
            <person name="McCartney M.A."/>
            <person name="Auch B."/>
            <person name="Kono T."/>
            <person name="Mallez S."/>
            <person name="Zhang Y."/>
            <person name="Obille A."/>
            <person name="Becker A."/>
            <person name="Abrahante J.E."/>
            <person name="Garbe J."/>
            <person name="Badalamenti J.P."/>
            <person name="Herman A."/>
            <person name="Mangelson H."/>
            <person name="Liachko I."/>
            <person name="Sullivan S."/>
            <person name="Sone E.D."/>
            <person name="Koren S."/>
            <person name="Silverstein K.A.T."/>
            <person name="Beckman K.B."/>
            <person name="Gohl D.M."/>
        </authorList>
    </citation>
    <scope>NUCLEOTIDE SEQUENCE</scope>
    <source>
        <strain evidence="1">Duluth1</strain>
        <tissue evidence="1">Whole animal</tissue>
    </source>
</reference>
<sequence length="63" mass="7068">MEDVSRQADVLQKLENLSLKGSDDLMKQSCPILDLPDFDPDEVSLDPEGSFLLCSPDFTKFAY</sequence>
<organism evidence="1 2">
    <name type="scientific">Dreissena polymorpha</name>
    <name type="common">Zebra mussel</name>
    <name type="synonym">Mytilus polymorpha</name>
    <dbReference type="NCBI Taxonomy" id="45954"/>
    <lineage>
        <taxon>Eukaryota</taxon>
        <taxon>Metazoa</taxon>
        <taxon>Spiralia</taxon>
        <taxon>Lophotrochozoa</taxon>
        <taxon>Mollusca</taxon>
        <taxon>Bivalvia</taxon>
        <taxon>Autobranchia</taxon>
        <taxon>Heteroconchia</taxon>
        <taxon>Euheterodonta</taxon>
        <taxon>Imparidentia</taxon>
        <taxon>Neoheterodontei</taxon>
        <taxon>Myida</taxon>
        <taxon>Dreissenoidea</taxon>
        <taxon>Dreissenidae</taxon>
        <taxon>Dreissena</taxon>
    </lineage>
</organism>
<proteinExistence type="predicted"/>
<protein>
    <submittedName>
        <fullName evidence="1">Uncharacterized protein</fullName>
    </submittedName>
</protein>
<accession>A0A9D3YSS2</accession>
<comment type="caution">
    <text evidence="1">The sequence shown here is derived from an EMBL/GenBank/DDBJ whole genome shotgun (WGS) entry which is preliminary data.</text>
</comment>
<keyword evidence="2" id="KW-1185">Reference proteome</keyword>
<reference evidence="1" key="2">
    <citation type="submission" date="2020-11" db="EMBL/GenBank/DDBJ databases">
        <authorList>
            <person name="McCartney M.A."/>
            <person name="Auch B."/>
            <person name="Kono T."/>
            <person name="Mallez S."/>
            <person name="Becker A."/>
            <person name="Gohl D.M."/>
            <person name="Silverstein K.A.T."/>
            <person name="Koren S."/>
            <person name="Bechman K.B."/>
            <person name="Herman A."/>
            <person name="Abrahante J.E."/>
            <person name="Garbe J."/>
        </authorList>
    </citation>
    <scope>NUCLEOTIDE SEQUENCE</scope>
    <source>
        <strain evidence="1">Duluth1</strain>
        <tissue evidence="1">Whole animal</tissue>
    </source>
</reference>
<gene>
    <name evidence="1" type="ORF">DPMN_079225</name>
</gene>
<name>A0A9D3YSS2_DREPO</name>
<evidence type="ECO:0000313" key="1">
    <source>
        <dbReference type="EMBL" id="KAH3704169.1"/>
    </source>
</evidence>
<dbReference type="Proteomes" id="UP000828390">
    <property type="component" value="Unassembled WGS sequence"/>
</dbReference>
<dbReference type="AlphaFoldDB" id="A0A9D3YSS2"/>
<dbReference type="EMBL" id="JAIWYP010000015">
    <property type="protein sequence ID" value="KAH3704169.1"/>
    <property type="molecule type" value="Genomic_DNA"/>
</dbReference>
<evidence type="ECO:0000313" key="2">
    <source>
        <dbReference type="Proteomes" id="UP000828390"/>
    </source>
</evidence>